<dbReference type="AlphaFoldDB" id="A0A8J5WYL6"/>
<comment type="caution">
    <text evidence="1">The sequence shown here is derived from an EMBL/GenBank/DDBJ whole genome shotgun (WGS) entry which is preliminary data.</text>
</comment>
<reference evidence="1" key="2">
    <citation type="submission" date="2021-02" db="EMBL/GenBank/DDBJ databases">
        <authorList>
            <person name="Kimball J.A."/>
            <person name="Haas M.W."/>
            <person name="Macchietto M."/>
            <person name="Kono T."/>
            <person name="Duquette J."/>
            <person name="Shao M."/>
        </authorList>
    </citation>
    <scope>NUCLEOTIDE SEQUENCE</scope>
    <source>
        <tissue evidence="1">Fresh leaf tissue</tissue>
    </source>
</reference>
<sequence>MSSTGFKAEVSAKFAVLDDEADPCALWGFSEVFSSKCALPKPQRSHTSGQLKSTSNIRRRSLNFEQSGSEAPAKLPSEACLSEVTMKLAFGDCCNRVTQKLTFEAFFCKPTRHFALL</sequence>
<proteinExistence type="predicted"/>
<organism evidence="1 2">
    <name type="scientific">Zizania palustris</name>
    <name type="common">Northern wild rice</name>
    <dbReference type="NCBI Taxonomy" id="103762"/>
    <lineage>
        <taxon>Eukaryota</taxon>
        <taxon>Viridiplantae</taxon>
        <taxon>Streptophyta</taxon>
        <taxon>Embryophyta</taxon>
        <taxon>Tracheophyta</taxon>
        <taxon>Spermatophyta</taxon>
        <taxon>Magnoliopsida</taxon>
        <taxon>Liliopsida</taxon>
        <taxon>Poales</taxon>
        <taxon>Poaceae</taxon>
        <taxon>BOP clade</taxon>
        <taxon>Oryzoideae</taxon>
        <taxon>Oryzeae</taxon>
        <taxon>Zizaniinae</taxon>
        <taxon>Zizania</taxon>
    </lineage>
</organism>
<evidence type="ECO:0000313" key="1">
    <source>
        <dbReference type="EMBL" id="KAG8095898.1"/>
    </source>
</evidence>
<dbReference type="Proteomes" id="UP000729402">
    <property type="component" value="Unassembled WGS sequence"/>
</dbReference>
<gene>
    <name evidence="1" type="ORF">GUJ93_ZPchr0013g35007</name>
</gene>
<evidence type="ECO:0000313" key="2">
    <source>
        <dbReference type="Proteomes" id="UP000729402"/>
    </source>
</evidence>
<name>A0A8J5WYL6_ZIZPA</name>
<keyword evidence="2" id="KW-1185">Reference proteome</keyword>
<accession>A0A8J5WYL6</accession>
<protein>
    <submittedName>
        <fullName evidence="1">Uncharacterized protein</fullName>
    </submittedName>
</protein>
<reference evidence="1" key="1">
    <citation type="journal article" date="2021" name="bioRxiv">
        <title>Whole Genome Assembly and Annotation of Northern Wild Rice, Zizania palustris L., Supports a Whole Genome Duplication in the Zizania Genus.</title>
        <authorList>
            <person name="Haas M."/>
            <person name="Kono T."/>
            <person name="Macchietto M."/>
            <person name="Millas R."/>
            <person name="McGilp L."/>
            <person name="Shao M."/>
            <person name="Duquette J."/>
            <person name="Hirsch C.N."/>
            <person name="Kimball J."/>
        </authorList>
    </citation>
    <scope>NUCLEOTIDE SEQUENCE</scope>
    <source>
        <tissue evidence="1">Fresh leaf tissue</tissue>
    </source>
</reference>
<dbReference type="EMBL" id="JAAALK010000079">
    <property type="protein sequence ID" value="KAG8095898.1"/>
    <property type="molecule type" value="Genomic_DNA"/>
</dbReference>